<evidence type="ECO:0000313" key="3">
    <source>
        <dbReference type="Proteomes" id="UP000076532"/>
    </source>
</evidence>
<reference evidence="2 3" key="1">
    <citation type="journal article" date="2016" name="Mol. Biol. Evol.">
        <title>Comparative Genomics of Early-Diverging Mushroom-Forming Fungi Provides Insights into the Origins of Lignocellulose Decay Capabilities.</title>
        <authorList>
            <person name="Nagy L.G."/>
            <person name="Riley R."/>
            <person name="Tritt A."/>
            <person name="Adam C."/>
            <person name="Daum C."/>
            <person name="Floudas D."/>
            <person name="Sun H."/>
            <person name="Yadav J.S."/>
            <person name="Pangilinan J."/>
            <person name="Larsson K.H."/>
            <person name="Matsuura K."/>
            <person name="Barry K."/>
            <person name="Labutti K."/>
            <person name="Kuo R."/>
            <person name="Ohm R.A."/>
            <person name="Bhattacharya S.S."/>
            <person name="Shirouzu T."/>
            <person name="Yoshinaga Y."/>
            <person name="Martin F.M."/>
            <person name="Grigoriev I.V."/>
            <person name="Hibbett D.S."/>
        </authorList>
    </citation>
    <scope>NUCLEOTIDE SEQUENCE [LARGE SCALE GENOMIC DNA]</scope>
    <source>
        <strain evidence="2 3">CBS 109695</strain>
    </source>
</reference>
<feature type="compositionally biased region" description="Polar residues" evidence="1">
    <location>
        <begin position="99"/>
        <end position="110"/>
    </location>
</feature>
<dbReference type="Proteomes" id="UP000076532">
    <property type="component" value="Unassembled WGS sequence"/>
</dbReference>
<protein>
    <submittedName>
        <fullName evidence="2">Uncharacterized protein</fullName>
    </submittedName>
</protein>
<organism evidence="2 3">
    <name type="scientific">Athelia psychrophila</name>
    <dbReference type="NCBI Taxonomy" id="1759441"/>
    <lineage>
        <taxon>Eukaryota</taxon>
        <taxon>Fungi</taxon>
        <taxon>Dikarya</taxon>
        <taxon>Basidiomycota</taxon>
        <taxon>Agaricomycotina</taxon>
        <taxon>Agaricomycetes</taxon>
        <taxon>Agaricomycetidae</taxon>
        <taxon>Atheliales</taxon>
        <taxon>Atheliaceae</taxon>
        <taxon>Athelia</taxon>
    </lineage>
</organism>
<name>A0A166TC57_9AGAM</name>
<keyword evidence="3" id="KW-1185">Reference proteome</keyword>
<dbReference type="EMBL" id="KV417493">
    <property type="protein sequence ID" value="KZP30454.1"/>
    <property type="molecule type" value="Genomic_DNA"/>
</dbReference>
<feature type="region of interest" description="Disordered" evidence="1">
    <location>
        <begin position="99"/>
        <end position="124"/>
    </location>
</feature>
<evidence type="ECO:0000256" key="1">
    <source>
        <dbReference type="SAM" id="MobiDB-lite"/>
    </source>
</evidence>
<gene>
    <name evidence="2" type="ORF">FIBSPDRAFT_884006</name>
</gene>
<dbReference type="AlphaFoldDB" id="A0A166TC57"/>
<proteinExistence type="predicted"/>
<evidence type="ECO:0000313" key="2">
    <source>
        <dbReference type="EMBL" id="KZP30454.1"/>
    </source>
</evidence>
<accession>A0A166TC57</accession>
<sequence>MCKFRCRAGGECLRVSREAVGGLQEAAVRFPHILLRRSSCRAGRGRVVLEEPRVEDEHAPASLADYRRKVVASATTILTEVAENDTNRDRIIVCPVTQMTSGKSATSSPSEWDFYQPDDRTETDVKRATVEGLGDESCSHSY</sequence>